<feature type="compositionally biased region" description="Polar residues" evidence="11">
    <location>
        <begin position="34"/>
        <end position="46"/>
    </location>
</feature>
<gene>
    <name evidence="13" type="ORF">Z519_10543</name>
</gene>
<accession>A0A0D2H712</accession>
<evidence type="ECO:0000256" key="5">
    <source>
        <dbReference type="ARBA" id="ARBA00020584"/>
    </source>
</evidence>
<feature type="domain" description="CBS" evidence="12">
    <location>
        <begin position="276"/>
        <end position="333"/>
    </location>
</feature>
<dbReference type="PIRSF" id="PIRSF018148">
    <property type="entry name" value="UCP018148_CBS_YBR214w"/>
    <property type="match status" value="1"/>
</dbReference>
<feature type="region of interest" description="Disordered" evidence="11">
    <location>
        <begin position="509"/>
        <end position="555"/>
    </location>
</feature>
<dbReference type="Gene3D" id="3.10.580.10">
    <property type="entry name" value="CBS-domain"/>
    <property type="match status" value="2"/>
</dbReference>
<dbReference type="SUPFAM" id="SSF54631">
    <property type="entry name" value="CBS-domain pair"/>
    <property type="match status" value="2"/>
</dbReference>
<keyword evidence="7" id="KW-0677">Repeat</keyword>
<comment type="subcellular location">
    <subcellularLocation>
        <location evidence="2 9">Cytoplasm</location>
    </subcellularLocation>
</comment>
<dbReference type="RefSeq" id="XP_016615727.1">
    <property type="nucleotide sequence ID" value="XM_016768259.1"/>
</dbReference>
<dbReference type="GO" id="GO:0030071">
    <property type="term" value="P:regulation of mitotic metaphase/anaphase transition"/>
    <property type="evidence" value="ECO:0007669"/>
    <property type="project" value="InterPro"/>
</dbReference>
<evidence type="ECO:0000256" key="10">
    <source>
        <dbReference type="PROSITE-ProRule" id="PRU00703"/>
    </source>
</evidence>
<dbReference type="PANTHER" id="PTHR13780:SF36">
    <property type="entry name" value="CBS DOMAIN-CONTAINING PROTEIN"/>
    <property type="match status" value="1"/>
</dbReference>
<dbReference type="InterPro" id="IPR016711">
    <property type="entry name" value="Ssd23"/>
</dbReference>
<organism evidence="13 14">
    <name type="scientific">Cladophialophora bantiana (strain ATCC 10958 / CBS 173.52 / CDC B-1940 / NIH 8579)</name>
    <name type="common">Xylohypha bantiana</name>
    <dbReference type="NCBI Taxonomy" id="1442370"/>
    <lineage>
        <taxon>Eukaryota</taxon>
        <taxon>Fungi</taxon>
        <taxon>Dikarya</taxon>
        <taxon>Ascomycota</taxon>
        <taxon>Pezizomycotina</taxon>
        <taxon>Eurotiomycetes</taxon>
        <taxon>Chaetothyriomycetidae</taxon>
        <taxon>Chaetothyriales</taxon>
        <taxon>Herpotrichiellaceae</taxon>
        <taxon>Cladophialophora</taxon>
    </lineage>
</organism>
<dbReference type="Proteomes" id="UP000053789">
    <property type="component" value="Unassembled WGS sequence"/>
</dbReference>
<sequence length="555" mass="60028">MSTPNRDPPVTSPPSTTISSRSSIDSHSQSPSTGARTPSLRITSMPSAAAHHRQSFHELRGHPPSPRSQRQPSVSHLAVQDLIDNPPMRNPDPRFVGRNWTEVKVKELVNPDDLRFVNIDTPVESATNLLVESGAPVVLVREKPGSPVIGTFDHRDLNAYLLLVVGLSHPDDEEHAEDFMELAQRAREGKCVHLREIQALSKKEPLTFLDENADLLKAIETFGRGVHRVVVTEETTKEATGVLSQSRLIRFLWENGRSFPVLDQLYLQNLRDLKIGSKDVVAINGDRPLFEALTLLLNEGVSSLAVVDHNYNVIGNISNVDVKLLTKSTSLPLLRNTCIHFITVILSTRGMYEGKDSFPVFHVTPVSTLAHTVAKLVATRSHRMWITEPISPSSSGPPTPLLHSATLVPTSSHSSNLSLNSGASHHIVPPAAMPTPASDPFSTFSGAVIDSSPKAPFIAPTGPSISASSLPGARISGRLVGVVSLTDILILFARAGGVTDVADPNEIRMRRRRSSSSSVRRSFDLGQRPSIGSGNSGSGLRPSGELSRKGSTAKR</sequence>
<evidence type="ECO:0000256" key="7">
    <source>
        <dbReference type="ARBA" id="ARBA00022737"/>
    </source>
</evidence>
<keyword evidence="8 10" id="KW-0129">CBS domain</keyword>
<dbReference type="OrthoDB" id="449052at2759"/>
<dbReference type="PANTHER" id="PTHR13780">
    <property type="entry name" value="AMP-ACTIVATED PROTEIN KINASE, GAMMA REGULATORY SUBUNIT"/>
    <property type="match status" value="1"/>
</dbReference>
<dbReference type="HOGENOM" id="CLU_024459_0_0_1"/>
<evidence type="ECO:0000256" key="9">
    <source>
        <dbReference type="PIRNR" id="PIRNR018148"/>
    </source>
</evidence>
<proteinExistence type="inferred from homology"/>
<evidence type="ECO:0000256" key="6">
    <source>
        <dbReference type="ARBA" id="ARBA00022490"/>
    </source>
</evidence>
<dbReference type="EMBL" id="KN846997">
    <property type="protein sequence ID" value="KIW89058.1"/>
    <property type="molecule type" value="Genomic_DNA"/>
</dbReference>
<dbReference type="AlphaFoldDB" id="A0A0D2H712"/>
<feature type="domain" description="CBS" evidence="12">
    <location>
        <begin position="200"/>
        <end position="258"/>
    </location>
</feature>
<dbReference type="InterPro" id="IPR046342">
    <property type="entry name" value="CBS_dom_sf"/>
</dbReference>
<evidence type="ECO:0000256" key="3">
    <source>
        <dbReference type="ARBA" id="ARBA00006624"/>
    </source>
</evidence>
<dbReference type="InterPro" id="IPR000644">
    <property type="entry name" value="CBS_dom"/>
</dbReference>
<evidence type="ECO:0000313" key="14">
    <source>
        <dbReference type="Proteomes" id="UP000053789"/>
    </source>
</evidence>
<comment type="similarity">
    <text evidence="3 9">Belongs to the SDS23 family.</text>
</comment>
<dbReference type="GO" id="GO:0005737">
    <property type="term" value="C:cytoplasm"/>
    <property type="evidence" value="ECO:0007669"/>
    <property type="project" value="UniProtKB-SubCell"/>
</dbReference>
<dbReference type="GO" id="GO:0042149">
    <property type="term" value="P:cellular response to glucose starvation"/>
    <property type="evidence" value="ECO:0007669"/>
    <property type="project" value="UniProtKB-UniRule"/>
</dbReference>
<evidence type="ECO:0000259" key="12">
    <source>
        <dbReference type="PROSITE" id="PS51371"/>
    </source>
</evidence>
<evidence type="ECO:0000256" key="4">
    <source>
        <dbReference type="ARBA" id="ARBA00014106"/>
    </source>
</evidence>
<dbReference type="CDD" id="cd02205">
    <property type="entry name" value="CBS_pair_SF"/>
    <property type="match status" value="1"/>
</dbReference>
<evidence type="ECO:0000256" key="11">
    <source>
        <dbReference type="SAM" id="MobiDB-lite"/>
    </source>
</evidence>
<dbReference type="SMART" id="SM00116">
    <property type="entry name" value="CBS"/>
    <property type="match status" value="3"/>
</dbReference>
<dbReference type="InterPro" id="IPR050511">
    <property type="entry name" value="AMPK_gamma/SDS23_families"/>
</dbReference>
<keyword evidence="14" id="KW-1185">Reference proteome</keyword>
<evidence type="ECO:0000313" key="13">
    <source>
        <dbReference type="EMBL" id="KIW89058.1"/>
    </source>
</evidence>
<feature type="compositionally biased region" description="Pro residues" evidence="11">
    <location>
        <begin position="1"/>
        <end position="12"/>
    </location>
</feature>
<dbReference type="Pfam" id="PF00571">
    <property type="entry name" value="CBS"/>
    <property type="match status" value="2"/>
</dbReference>
<comment type="function">
    <text evidence="1 9">Involved in DNA replication and cell separation.</text>
</comment>
<evidence type="ECO:0000256" key="2">
    <source>
        <dbReference type="ARBA" id="ARBA00004496"/>
    </source>
</evidence>
<dbReference type="GO" id="GO:0004865">
    <property type="term" value="F:protein serine/threonine phosphatase inhibitor activity"/>
    <property type="evidence" value="ECO:0007669"/>
    <property type="project" value="TreeGrafter"/>
</dbReference>
<evidence type="ECO:0000256" key="8">
    <source>
        <dbReference type="ARBA" id="ARBA00023122"/>
    </source>
</evidence>
<name>A0A0D2H712_CLAB1</name>
<feature type="compositionally biased region" description="Low complexity" evidence="11">
    <location>
        <begin position="13"/>
        <end position="33"/>
    </location>
</feature>
<dbReference type="GeneID" id="27703471"/>
<feature type="region of interest" description="Disordered" evidence="11">
    <location>
        <begin position="1"/>
        <end position="75"/>
    </location>
</feature>
<keyword evidence="6 9" id="KW-0963">Cytoplasm</keyword>
<protein>
    <recommendedName>
        <fullName evidence="4">Protein SDS23</fullName>
    </recommendedName>
    <alternativeName>
        <fullName evidence="5">Protein sds23</fullName>
    </alternativeName>
</protein>
<dbReference type="PROSITE" id="PS51371">
    <property type="entry name" value="CBS"/>
    <property type="match status" value="2"/>
</dbReference>
<evidence type="ECO:0000256" key="1">
    <source>
        <dbReference type="ARBA" id="ARBA00002656"/>
    </source>
</evidence>
<reference evidence="13" key="1">
    <citation type="submission" date="2015-01" db="EMBL/GenBank/DDBJ databases">
        <title>The Genome Sequence of Cladophialophora bantiana CBS 173.52.</title>
        <authorList>
            <consortium name="The Broad Institute Genomics Platform"/>
            <person name="Cuomo C."/>
            <person name="de Hoog S."/>
            <person name="Gorbushina A."/>
            <person name="Stielow B."/>
            <person name="Teixiera M."/>
            <person name="Abouelleil A."/>
            <person name="Chapman S.B."/>
            <person name="Priest M."/>
            <person name="Young S.K."/>
            <person name="Wortman J."/>
            <person name="Nusbaum C."/>
            <person name="Birren B."/>
        </authorList>
    </citation>
    <scope>NUCLEOTIDE SEQUENCE [LARGE SCALE GENOMIC DNA]</scope>
    <source>
        <strain evidence="13">CBS 173.52</strain>
    </source>
</reference>